<accession>A0A1S1N9B0</accession>
<dbReference type="Proteomes" id="UP000180253">
    <property type="component" value="Unassembled WGS sequence"/>
</dbReference>
<dbReference type="RefSeq" id="WP_070991979.1">
    <property type="nucleotide sequence ID" value="NZ_CBCSHD010000005.1"/>
</dbReference>
<protein>
    <submittedName>
        <fullName evidence="2">Colanic acid biosynthesis pyruvyl transferase WcaK</fullName>
    </submittedName>
</protein>
<dbReference type="Pfam" id="PF04230">
    <property type="entry name" value="PS_pyruv_trans"/>
    <property type="match status" value="1"/>
</dbReference>
<dbReference type="AlphaFoldDB" id="A0A1S1N9B0"/>
<dbReference type="PANTHER" id="PTHR36836:SF1">
    <property type="entry name" value="COLANIC ACID BIOSYNTHESIS PROTEIN WCAK"/>
    <property type="match status" value="1"/>
</dbReference>
<dbReference type="STRING" id="327939.BIW53_11240"/>
<dbReference type="GO" id="GO:0016740">
    <property type="term" value="F:transferase activity"/>
    <property type="evidence" value="ECO:0007669"/>
    <property type="project" value="UniProtKB-KW"/>
</dbReference>
<keyword evidence="3" id="KW-1185">Reference proteome</keyword>
<dbReference type="PANTHER" id="PTHR36836">
    <property type="entry name" value="COLANIC ACID BIOSYNTHESIS PROTEIN WCAK"/>
    <property type="match status" value="1"/>
</dbReference>
<evidence type="ECO:0000259" key="1">
    <source>
        <dbReference type="Pfam" id="PF04230"/>
    </source>
</evidence>
<sequence length="414" mass="46094">MKLLLVGNHTCGNRGDAAILRGLIAELRKQEPTIELDIISRFPVSSSFLLGEKVTMDQLHAYHGSANGFVDRLWKRVSQRFQSYQLVNKLSKPVSALPEHIQQQVAQLQQYDAVIQVGGSFFVDLYGPAQFEHAICALFAKKPLFMLGHSVGPFESERYKKLASKVFSKVNTLALRESVSLQLMEEANIDTSKASEGADTAWVVPNKAVAIPEALSQLVASKPTIAMTMRKLAPFDKRLGVTQEEYEIKLAQLIDSLNDKGYQVLITSTCTGIDSYQRDDRMVALTVKEKVKNQELCHVVMDELNDVELGSLLSLCELTIGTRLHSAIISMNFSTPAIALNYEHKSKGIMQQLDLPEMSMDVSSLFDGTLQSAVFNNLNNLATLKENMTVKVTQERGRVTKMVENTLRQIKEQA</sequence>
<dbReference type="InterPro" id="IPR007345">
    <property type="entry name" value="Polysacch_pyruvyl_Trfase"/>
</dbReference>
<comment type="caution">
    <text evidence="2">The sequence shown here is derived from an EMBL/GenBank/DDBJ whole genome shotgun (WGS) entry which is preliminary data.</text>
</comment>
<dbReference type="OrthoDB" id="3199616at2"/>
<reference evidence="2 3" key="1">
    <citation type="submission" date="2016-10" db="EMBL/GenBank/DDBJ databases">
        <title>Pseudoalteromonas amylolytica sp. nov., isolated from the surface seawater.</title>
        <authorList>
            <person name="Wu Y.-H."/>
            <person name="Cheng H."/>
            <person name="Jin X.-B."/>
            <person name="Wang C.-S."/>
            <person name="Xu X.-W."/>
        </authorList>
    </citation>
    <scope>NUCLEOTIDE SEQUENCE [LARGE SCALE GENOMIC DNA]</scope>
    <source>
        <strain evidence="2 3">JCM 12483</strain>
    </source>
</reference>
<dbReference type="NCBIfam" id="NF007452">
    <property type="entry name" value="PRK10017.1"/>
    <property type="match status" value="1"/>
</dbReference>
<dbReference type="EMBL" id="MNAN01000031">
    <property type="protein sequence ID" value="OHU95285.1"/>
    <property type="molecule type" value="Genomic_DNA"/>
</dbReference>
<evidence type="ECO:0000313" key="2">
    <source>
        <dbReference type="EMBL" id="OHU95285.1"/>
    </source>
</evidence>
<gene>
    <name evidence="2" type="ORF">BIW53_11240</name>
</gene>
<name>A0A1S1N9B0_9GAMM</name>
<evidence type="ECO:0000313" key="3">
    <source>
        <dbReference type="Proteomes" id="UP000180253"/>
    </source>
</evidence>
<organism evidence="2 3">
    <name type="scientific">Pseudoalteromonas byunsanensis</name>
    <dbReference type="NCBI Taxonomy" id="327939"/>
    <lineage>
        <taxon>Bacteria</taxon>
        <taxon>Pseudomonadati</taxon>
        <taxon>Pseudomonadota</taxon>
        <taxon>Gammaproteobacteria</taxon>
        <taxon>Alteromonadales</taxon>
        <taxon>Pseudoalteromonadaceae</taxon>
        <taxon>Pseudoalteromonas</taxon>
    </lineage>
</organism>
<proteinExistence type="predicted"/>
<feature type="domain" description="Polysaccharide pyruvyl transferase" evidence="1">
    <location>
        <begin position="13"/>
        <end position="344"/>
    </location>
</feature>
<keyword evidence="2" id="KW-0808">Transferase</keyword>